<name>A0A060CSP6_9ACTN</name>
<evidence type="ECO:0000256" key="1">
    <source>
        <dbReference type="SAM" id="Phobius"/>
    </source>
</evidence>
<sequence length="86" mass="10155">MVLMAFKFDAGDSEFYRDDDQSYAELDANGQCRQWALFAENYAYNELRACFDARGRLWFSVWLIAITAGRTMVWLHLSPTVWLRVY</sequence>
<protein>
    <submittedName>
        <fullName evidence="2">CAZy families GH31 protein</fullName>
    </submittedName>
</protein>
<keyword evidence="1" id="KW-0472">Membrane</keyword>
<keyword evidence="1" id="KW-0812">Transmembrane</keyword>
<feature type="transmembrane region" description="Helical" evidence="1">
    <location>
        <begin position="57"/>
        <end position="77"/>
    </location>
</feature>
<organism evidence="2">
    <name type="scientific">uncultured Nakamurella sp</name>
    <dbReference type="NCBI Taxonomy" id="435901"/>
    <lineage>
        <taxon>Bacteria</taxon>
        <taxon>Bacillati</taxon>
        <taxon>Actinomycetota</taxon>
        <taxon>Actinomycetes</taxon>
        <taxon>Nakamurellales</taxon>
        <taxon>Nakamurellaceae</taxon>
        <taxon>Nakamurella</taxon>
        <taxon>environmental samples</taxon>
    </lineage>
</organism>
<reference evidence="2" key="1">
    <citation type="journal article" date="2013" name="Environ. Microbiol.">
        <title>Seasonally variable intestinal metagenomes of the red palm weevil (Rhynchophorus ferrugineus).</title>
        <authorList>
            <person name="Jia S."/>
            <person name="Zhang X."/>
            <person name="Zhang G."/>
            <person name="Yin A."/>
            <person name="Zhang S."/>
            <person name="Li F."/>
            <person name="Wang L."/>
            <person name="Zhao D."/>
            <person name="Yun Q."/>
            <person name="Tala"/>
            <person name="Wang J."/>
            <person name="Sun G."/>
            <person name="Baabdullah M."/>
            <person name="Yu X."/>
            <person name="Hu S."/>
            <person name="Al-Mssallem I.S."/>
            <person name="Yu J."/>
        </authorList>
    </citation>
    <scope>NUCLEOTIDE SEQUENCE</scope>
</reference>
<dbReference type="AlphaFoldDB" id="A0A060CSP6"/>
<dbReference type="EMBL" id="KF128659">
    <property type="protein sequence ID" value="AIA96026.1"/>
    <property type="molecule type" value="Genomic_DNA"/>
</dbReference>
<accession>A0A060CSP6</accession>
<evidence type="ECO:0000313" key="2">
    <source>
        <dbReference type="EMBL" id="AIA96026.1"/>
    </source>
</evidence>
<proteinExistence type="predicted"/>
<keyword evidence="1" id="KW-1133">Transmembrane helix</keyword>